<gene>
    <name evidence="2" type="ORF">NC992_22050</name>
</gene>
<dbReference type="Pfam" id="PF01048">
    <property type="entry name" value="PNP_UDP_1"/>
    <property type="match status" value="1"/>
</dbReference>
<dbReference type="InterPro" id="IPR035994">
    <property type="entry name" value="Nucleoside_phosphorylase_sf"/>
</dbReference>
<dbReference type="Gene3D" id="3.40.50.1580">
    <property type="entry name" value="Nucleoside phosphorylase domain"/>
    <property type="match status" value="1"/>
</dbReference>
<dbReference type="Proteomes" id="UP001482513">
    <property type="component" value="Unassembled WGS sequence"/>
</dbReference>
<keyword evidence="3" id="KW-1185">Reference proteome</keyword>
<evidence type="ECO:0000313" key="3">
    <source>
        <dbReference type="Proteomes" id="UP001482513"/>
    </source>
</evidence>
<feature type="domain" description="Nucleoside phosphorylase" evidence="1">
    <location>
        <begin position="86"/>
        <end position="297"/>
    </location>
</feature>
<dbReference type="InterPro" id="IPR000845">
    <property type="entry name" value="Nucleoside_phosphorylase_d"/>
</dbReference>
<proteinExistence type="predicted"/>
<comment type="caution">
    <text evidence="2">The sequence shown here is derived from an EMBL/GenBank/DDBJ whole genome shotgun (WGS) entry which is preliminary data.</text>
</comment>
<dbReference type="PANTHER" id="PTHR46832:SF1">
    <property type="entry name" value="5'-METHYLTHIOADENOSINE_S-ADENOSYLHOMOCYSTEINE NUCLEOSIDASE"/>
    <property type="match status" value="1"/>
</dbReference>
<reference evidence="2 3" key="1">
    <citation type="submission" date="2022-04" db="EMBL/GenBank/DDBJ databases">
        <title>Positive selection, recombination, and allopatry shape intraspecific diversity of widespread and dominant cyanobacteria.</title>
        <authorList>
            <person name="Wei J."/>
            <person name="Shu W."/>
            <person name="Hu C."/>
        </authorList>
    </citation>
    <scope>NUCLEOTIDE SEQUENCE [LARGE SCALE GENOMIC DNA]</scope>
    <source>
        <strain evidence="2 3">DQ-A4</strain>
    </source>
</reference>
<accession>A0ABV0KCE7</accession>
<protein>
    <submittedName>
        <fullName evidence="2">5'-methylthioadenosine/S-adenosylhomocysteine nucleosidase</fullName>
    </submittedName>
</protein>
<dbReference type="EMBL" id="JAMPKX010000013">
    <property type="protein sequence ID" value="MEP0949577.1"/>
    <property type="molecule type" value="Genomic_DNA"/>
</dbReference>
<organism evidence="2 3">
    <name type="scientific">Leptolyngbya subtilissima DQ-A4</name>
    <dbReference type="NCBI Taxonomy" id="2933933"/>
    <lineage>
        <taxon>Bacteria</taxon>
        <taxon>Bacillati</taxon>
        <taxon>Cyanobacteriota</taxon>
        <taxon>Cyanophyceae</taxon>
        <taxon>Leptolyngbyales</taxon>
        <taxon>Leptolyngbyaceae</taxon>
        <taxon>Leptolyngbya group</taxon>
        <taxon>Leptolyngbya</taxon>
    </lineage>
</organism>
<evidence type="ECO:0000313" key="2">
    <source>
        <dbReference type="EMBL" id="MEP0949577.1"/>
    </source>
</evidence>
<sequence>MSGTTFQAITQGSSIRQSGALPSTIALAEVPKQPVSATYEGIEGGTATDWAVILTALGVEHKAVEAHLEPIGQATRLLEEIHPNGTIYTQGQFKAHNGIWNVAVAQIDMGNASAGIEAVRAMMQFNPRVILFVGIAGGIKDVEVGDVVAASIVYGYECGKLIDDRTLPRPKLGEADYDLKQRAQAEARKDDWLEQIRSGSSFDAAPSVYVKPIAAGEKVIASRKAEVYEYLREYYDDAIAVEMEGFGFLKATQQVKNVSAMVIRGISDLLDGKNDDSIESEQVRQEKAARHASAFTFTLLAKLDGEGVTERSEVYQTTAQVALDSTLPEGMISLNIQALLEENQYYIHAHHGKRTFTNRGQFDRSIIDLHQQIEGNLTAGNLLSAIDDCNARVKNSVDCLAGQLLTWLRQQQNDSSDQVPCLMIDERTEFEMPWELLESGAKPVGVAFQTVRQRQMEPEVAPVNACCGGGVLVYAHAKYGGWQRYQRQQFTVFQEFLSQMQKPATEFGLVFIDGFSVEEPLKSSPTAYIKRSKLFKNGTSIVFVSGQLHLDTSTGLTHRSLLTNFLEHGAKGIVGTLKRIDRAMAKEVVELFSEEHRQHPEWTIPEILRRLRERMWEALEDEVNENTCASYLATFLHVYYGNPLIRLQLASAEGESND</sequence>
<dbReference type="SUPFAM" id="SSF53167">
    <property type="entry name" value="Purine and uridine phosphorylases"/>
    <property type="match status" value="1"/>
</dbReference>
<dbReference type="RefSeq" id="WP_190706998.1">
    <property type="nucleotide sequence ID" value="NZ_JAMPKX010000013.1"/>
</dbReference>
<dbReference type="CDD" id="cd09008">
    <property type="entry name" value="MTAN"/>
    <property type="match status" value="1"/>
</dbReference>
<evidence type="ECO:0000259" key="1">
    <source>
        <dbReference type="Pfam" id="PF01048"/>
    </source>
</evidence>
<name>A0ABV0KCE7_9CYAN</name>
<dbReference type="PANTHER" id="PTHR46832">
    <property type="entry name" value="5'-METHYLTHIOADENOSINE/S-ADENOSYLHOMOCYSTEINE NUCLEOSIDASE"/>
    <property type="match status" value="1"/>
</dbReference>